<dbReference type="SUPFAM" id="SSF52540">
    <property type="entry name" value="P-loop containing nucleoside triphosphate hydrolases"/>
    <property type="match status" value="1"/>
</dbReference>
<comment type="caution">
    <text evidence="1">The sequence shown here is derived from an EMBL/GenBank/DDBJ whole genome shotgun (WGS) entry which is preliminary data.</text>
</comment>
<dbReference type="Proteomes" id="UP000652013">
    <property type="component" value="Unassembled WGS sequence"/>
</dbReference>
<dbReference type="EMBL" id="BOOY01000018">
    <property type="protein sequence ID" value="GIJ03148.1"/>
    <property type="molecule type" value="Genomic_DNA"/>
</dbReference>
<reference evidence="1" key="1">
    <citation type="submission" date="2021-01" db="EMBL/GenBank/DDBJ databases">
        <title>Whole genome shotgun sequence of Spirilliplanes yamanashiensis NBRC 15828.</title>
        <authorList>
            <person name="Komaki H."/>
            <person name="Tamura T."/>
        </authorList>
    </citation>
    <scope>NUCLEOTIDE SEQUENCE</scope>
    <source>
        <strain evidence="1">NBRC 15828</strain>
    </source>
</reference>
<sequence length="80" mass="8962">MLRVTLSQVLSADRETPPLILDDVTVQSDHARTMAIMTLLHEVSADHQVVLFTQEQEVLAWAEESLDVSRDKLIALPAPR</sequence>
<dbReference type="Gene3D" id="3.40.50.300">
    <property type="entry name" value="P-loop containing nucleotide triphosphate hydrolases"/>
    <property type="match status" value="1"/>
</dbReference>
<proteinExistence type="predicted"/>
<gene>
    <name evidence="1" type="ORF">Sya03_25000</name>
</gene>
<evidence type="ECO:0000313" key="1">
    <source>
        <dbReference type="EMBL" id="GIJ03148.1"/>
    </source>
</evidence>
<keyword evidence="2" id="KW-1185">Reference proteome</keyword>
<dbReference type="InterPro" id="IPR027417">
    <property type="entry name" value="P-loop_NTPase"/>
</dbReference>
<name>A0A8J4DJE3_9ACTN</name>
<dbReference type="AlphaFoldDB" id="A0A8J4DJE3"/>
<accession>A0A8J4DJE3</accession>
<organism evidence="1 2">
    <name type="scientific">Spirilliplanes yamanashiensis</name>
    <dbReference type="NCBI Taxonomy" id="42233"/>
    <lineage>
        <taxon>Bacteria</taxon>
        <taxon>Bacillati</taxon>
        <taxon>Actinomycetota</taxon>
        <taxon>Actinomycetes</taxon>
        <taxon>Micromonosporales</taxon>
        <taxon>Micromonosporaceae</taxon>
        <taxon>Spirilliplanes</taxon>
    </lineage>
</organism>
<evidence type="ECO:0000313" key="2">
    <source>
        <dbReference type="Proteomes" id="UP000652013"/>
    </source>
</evidence>
<protein>
    <submittedName>
        <fullName evidence="1">Uncharacterized protein</fullName>
    </submittedName>
</protein>